<dbReference type="EMBL" id="GL379809">
    <property type="protein sequence ID" value="EGT42487.1"/>
    <property type="molecule type" value="Genomic_DNA"/>
</dbReference>
<keyword evidence="2" id="KW-1185">Reference proteome</keyword>
<evidence type="ECO:0000313" key="1">
    <source>
        <dbReference type="EMBL" id="EGT42487.1"/>
    </source>
</evidence>
<proteinExistence type="predicted"/>
<accession>G0MRR7</accession>
<dbReference type="HOGENOM" id="CLU_1645214_0_0_1"/>
<protein>
    <submittedName>
        <fullName evidence="1">Uncharacterized protein</fullName>
    </submittedName>
</protein>
<name>G0MRR7_CAEBE</name>
<evidence type="ECO:0000313" key="2">
    <source>
        <dbReference type="Proteomes" id="UP000008068"/>
    </source>
</evidence>
<sequence>MDGEEDISLSDSVKNLEIECYCGDATTDRYVITLDDPNMMFNDGKPFSDVALFDEAKEARDKFYEWDRLEWEKMNLPSELSDHSAQDDPSKNEIRYEDYYNPEFEGFGAIKDDSYETGDIVMEETSHCLEGFSILPKKPLESAFEELGMNDTDEDRIECLR</sequence>
<organism evidence="2">
    <name type="scientific">Caenorhabditis brenneri</name>
    <name type="common">Nematode worm</name>
    <dbReference type="NCBI Taxonomy" id="135651"/>
    <lineage>
        <taxon>Eukaryota</taxon>
        <taxon>Metazoa</taxon>
        <taxon>Ecdysozoa</taxon>
        <taxon>Nematoda</taxon>
        <taxon>Chromadorea</taxon>
        <taxon>Rhabditida</taxon>
        <taxon>Rhabditina</taxon>
        <taxon>Rhabditomorpha</taxon>
        <taxon>Rhabditoidea</taxon>
        <taxon>Rhabditidae</taxon>
        <taxon>Peloderinae</taxon>
        <taxon>Caenorhabditis</taxon>
    </lineage>
</organism>
<dbReference type="Proteomes" id="UP000008068">
    <property type="component" value="Unassembled WGS sequence"/>
</dbReference>
<gene>
    <name evidence="1" type="ORF">CAEBREN_09133</name>
</gene>
<dbReference type="InParanoid" id="G0MRR7"/>
<reference evidence="2" key="1">
    <citation type="submission" date="2011-07" db="EMBL/GenBank/DDBJ databases">
        <authorList>
            <consortium name="Caenorhabditis brenneri Sequencing and Analysis Consortium"/>
            <person name="Wilson R.K."/>
        </authorList>
    </citation>
    <scope>NUCLEOTIDE SEQUENCE [LARGE SCALE GENOMIC DNA]</scope>
    <source>
        <strain evidence="2">PB2801</strain>
    </source>
</reference>
<dbReference type="AlphaFoldDB" id="G0MRR7"/>